<dbReference type="Gene3D" id="3.40.50.1820">
    <property type="entry name" value="alpha/beta hydrolase"/>
    <property type="match status" value="2"/>
</dbReference>
<dbReference type="PANTHER" id="PTHR47381">
    <property type="entry name" value="ALPHA/BETA-HYDROLASES SUPERFAMILY PROTEIN"/>
    <property type="match status" value="1"/>
</dbReference>
<protein>
    <submittedName>
        <fullName evidence="3">Prolyl oligopeptidase family protein</fullName>
    </submittedName>
</protein>
<keyword evidence="1" id="KW-0732">Signal</keyword>
<dbReference type="EMBL" id="CP036276">
    <property type="protein sequence ID" value="QDU45135.1"/>
    <property type="molecule type" value="Genomic_DNA"/>
</dbReference>
<dbReference type="RefSeq" id="WP_197534273.1">
    <property type="nucleotide sequence ID" value="NZ_CP036276.1"/>
</dbReference>
<organism evidence="3 4">
    <name type="scientific">Symmachiella dynata</name>
    <dbReference type="NCBI Taxonomy" id="2527995"/>
    <lineage>
        <taxon>Bacteria</taxon>
        <taxon>Pseudomonadati</taxon>
        <taxon>Planctomycetota</taxon>
        <taxon>Planctomycetia</taxon>
        <taxon>Planctomycetales</taxon>
        <taxon>Planctomycetaceae</taxon>
        <taxon>Symmachiella</taxon>
    </lineage>
</organism>
<dbReference type="InterPro" id="IPR029058">
    <property type="entry name" value="AB_hydrolase_fold"/>
</dbReference>
<evidence type="ECO:0000259" key="2">
    <source>
        <dbReference type="Pfam" id="PF00326"/>
    </source>
</evidence>
<proteinExistence type="predicted"/>
<dbReference type="InterPro" id="IPR001375">
    <property type="entry name" value="Peptidase_S9_cat"/>
</dbReference>
<feature type="chain" id="PRO_5021720040" evidence="1">
    <location>
        <begin position="25"/>
        <end position="705"/>
    </location>
</feature>
<reference evidence="3 4" key="1">
    <citation type="submission" date="2019-02" db="EMBL/GenBank/DDBJ databases">
        <title>Deep-cultivation of Planctomycetes and their phenomic and genomic characterization uncovers novel biology.</title>
        <authorList>
            <person name="Wiegand S."/>
            <person name="Jogler M."/>
            <person name="Boedeker C."/>
            <person name="Pinto D."/>
            <person name="Vollmers J."/>
            <person name="Rivas-Marin E."/>
            <person name="Kohn T."/>
            <person name="Peeters S.H."/>
            <person name="Heuer A."/>
            <person name="Rast P."/>
            <person name="Oberbeckmann S."/>
            <person name="Bunk B."/>
            <person name="Jeske O."/>
            <person name="Meyerdierks A."/>
            <person name="Storesund J.E."/>
            <person name="Kallscheuer N."/>
            <person name="Luecker S."/>
            <person name="Lage O.M."/>
            <person name="Pohl T."/>
            <person name="Merkel B.J."/>
            <person name="Hornburger P."/>
            <person name="Mueller R.-W."/>
            <person name="Bruemmer F."/>
            <person name="Labrenz M."/>
            <person name="Spormann A.M."/>
            <person name="Op den Camp H."/>
            <person name="Overmann J."/>
            <person name="Amann R."/>
            <person name="Jetten M.S.M."/>
            <person name="Mascher T."/>
            <person name="Medema M.H."/>
            <person name="Devos D.P."/>
            <person name="Kaster A.-K."/>
            <person name="Ovreas L."/>
            <person name="Rohde M."/>
            <person name="Galperin M.Y."/>
            <person name="Jogler C."/>
        </authorList>
    </citation>
    <scope>NUCLEOTIDE SEQUENCE [LARGE SCALE GENOMIC DNA]</scope>
    <source>
        <strain evidence="3 4">Mal52</strain>
    </source>
</reference>
<evidence type="ECO:0000256" key="1">
    <source>
        <dbReference type="SAM" id="SignalP"/>
    </source>
</evidence>
<evidence type="ECO:0000313" key="4">
    <source>
        <dbReference type="Proteomes" id="UP000319383"/>
    </source>
</evidence>
<dbReference type="GO" id="GO:0006508">
    <property type="term" value="P:proteolysis"/>
    <property type="evidence" value="ECO:0007669"/>
    <property type="project" value="InterPro"/>
</dbReference>
<feature type="signal peptide" evidence="1">
    <location>
        <begin position="1"/>
        <end position="24"/>
    </location>
</feature>
<feature type="domain" description="Peptidase S9 prolyl oligopeptidase catalytic" evidence="2">
    <location>
        <begin position="157"/>
        <end position="271"/>
    </location>
</feature>
<dbReference type="AlphaFoldDB" id="A0A517ZRT8"/>
<dbReference type="KEGG" id="sdyn:Mal52_36240"/>
<sequence length="705" mass="79950" precursor="true">MRRGGMRLAILLSVLCGLTGRSWAEEKTSVDTTRGDRMLKAYFRTETAKISDVSLKDIKTAEDWKAHRELFHAQLQEMLGLDPLPEKTPLEAVVTGTVQHEEFTVEKVQFQSRPGLYVTGNLYLPKNLDKPAPTILYVCGHGKVKKNGISYGNKTHYQHHGAWFARNGYVCLMIDTLQLGEIEGLHHGTHNKGMWWWNARGYTPAGVEAWNCVRAIDYLQSRKEVDPERIGATGRSGGGAYTWWISALDERIKVAVPVAGITDLENHVVDGVVEGHCDCMFMVNTYRWDYAQVAALVAPRPLLISNTDKDRIFPLDGVVRVHEQVRNIYDLLGAGDKLGLQIVEGPHADTQVLRIHAFQWFDRFLKGDSPLIETAATKFFTPEQLRVFEENPTDEKNTTIHETFTQTADLPESITTDSQWTAARDGWLTALREKSFRAWPQEETADARSLDLKPAFSVARDGVHFSAYDFTSQENIELRLYVTYREGLKPSELDLVVMNVLDEAGWKDFLAMMRPQFAEQLAGEQLPEGDKKAFAEQRDMFKSFKWGMAYIAPRGVGPTIWNQNKKKNTHIRRRFMLLGQTIDGMRVWDIRRAAQALEAIKGFQDVPLWLQAHGHSAGLALYASLFEPAVKRLDLYNLPTSHHDGPTFLNVLRYLDVPQAVTMAAENTQVRIYDGEAAHWQFAADTAKNLGWDEKQLQIRKPPQK</sequence>
<name>A0A517ZRT8_9PLAN</name>
<gene>
    <name evidence="3" type="ORF">Mal52_36240</name>
</gene>
<dbReference type="GO" id="GO:0008236">
    <property type="term" value="F:serine-type peptidase activity"/>
    <property type="evidence" value="ECO:0007669"/>
    <property type="project" value="InterPro"/>
</dbReference>
<accession>A0A517ZRT8</accession>
<keyword evidence="4" id="KW-1185">Reference proteome</keyword>
<evidence type="ECO:0000313" key="3">
    <source>
        <dbReference type="EMBL" id="QDU45135.1"/>
    </source>
</evidence>
<dbReference type="SUPFAM" id="SSF53474">
    <property type="entry name" value="alpha/beta-Hydrolases"/>
    <property type="match status" value="1"/>
</dbReference>
<dbReference type="Pfam" id="PF00326">
    <property type="entry name" value="Peptidase_S9"/>
    <property type="match status" value="1"/>
</dbReference>
<dbReference type="Proteomes" id="UP000319383">
    <property type="component" value="Chromosome"/>
</dbReference>
<dbReference type="PANTHER" id="PTHR47381:SF3">
    <property type="entry name" value="ALPHA_BETA-HYDROLASES SUPERFAMILY PROTEIN"/>
    <property type="match status" value="1"/>
</dbReference>